<dbReference type="Gene3D" id="1.10.150.240">
    <property type="entry name" value="Putative phosphatase, domain 2"/>
    <property type="match status" value="1"/>
</dbReference>
<dbReference type="SUPFAM" id="SSF56784">
    <property type="entry name" value="HAD-like"/>
    <property type="match status" value="1"/>
</dbReference>
<dbReference type="PANTHER" id="PTHR43481:SF4">
    <property type="entry name" value="GLYCEROL-1-PHOSPHATE PHOSPHOHYDROLASE 1-RELATED"/>
    <property type="match status" value="1"/>
</dbReference>
<dbReference type="Pfam" id="PF00702">
    <property type="entry name" value="Hydrolase"/>
    <property type="match status" value="1"/>
</dbReference>
<reference evidence="1" key="1">
    <citation type="submission" date="2009-10" db="EMBL/GenBank/DDBJ databases">
        <title>Diversity of trophic interactions inside an arsenic-rich microbial ecosystem.</title>
        <authorList>
            <person name="Bertin P.N."/>
            <person name="Heinrich-Salmeron A."/>
            <person name="Pelletier E."/>
            <person name="Goulhen-Chollet F."/>
            <person name="Arsene-Ploetze F."/>
            <person name="Gallien S."/>
            <person name="Calteau A."/>
            <person name="Vallenet D."/>
            <person name="Casiot C."/>
            <person name="Chane-Woon-Ming B."/>
            <person name="Giloteaux L."/>
            <person name="Barakat M."/>
            <person name="Bonnefoy V."/>
            <person name="Bruneel O."/>
            <person name="Chandler M."/>
            <person name="Cleiss J."/>
            <person name="Duran R."/>
            <person name="Elbaz-Poulichet F."/>
            <person name="Fonknechten N."/>
            <person name="Lauga B."/>
            <person name="Mornico D."/>
            <person name="Ortet P."/>
            <person name="Schaeffer C."/>
            <person name="Siguier P."/>
            <person name="Alexander Thil Smith A."/>
            <person name="Van Dorsselaer A."/>
            <person name="Weissenbach J."/>
            <person name="Medigue C."/>
            <person name="Le Paslier D."/>
        </authorList>
    </citation>
    <scope>NUCLEOTIDE SEQUENCE</scope>
</reference>
<dbReference type="GO" id="GO:0050308">
    <property type="term" value="F:sugar-phosphatase activity"/>
    <property type="evidence" value="ECO:0007669"/>
    <property type="project" value="TreeGrafter"/>
</dbReference>
<dbReference type="InterPro" id="IPR036412">
    <property type="entry name" value="HAD-like_sf"/>
</dbReference>
<sequence>MDGILISSLGSVERSWRAWAVARNIDPALAIRTAHGCRAIETIRKLRPDLDDLAELRWIEDLEVGDQEGVTVLPGVRELLAALPPERWTVVTSATERLARVRLAAAGLLVPERMITADQVTQGKPHPEPYLRGAELLSLPASDCVVIEDSGSGAKAGRAAGATVIATLFSHTPEELAAAHYLVHDLTEVMVDQLADDEGLLLRLES</sequence>
<dbReference type="Gene3D" id="3.40.50.1000">
    <property type="entry name" value="HAD superfamily/HAD-like"/>
    <property type="match status" value="1"/>
</dbReference>
<evidence type="ECO:0000313" key="1">
    <source>
        <dbReference type="EMBL" id="CBI07641.1"/>
    </source>
</evidence>
<comment type="caution">
    <text evidence="1">The sequence shown here is derived from an EMBL/GenBank/DDBJ whole genome shotgun (WGS) entry which is preliminary data.</text>
</comment>
<proteinExistence type="predicted"/>
<dbReference type="InterPro" id="IPR023198">
    <property type="entry name" value="PGP-like_dom2"/>
</dbReference>
<dbReference type="AlphaFoldDB" id="E6QK74"/>
<keyword evidence="1" id="KW-0378">Hydrolase</keyword>
<protein>
    <submittedName>
        <fullName evidence="1">HAD-superfamily hydrolase subfamily IA, variant 3</fullName>
    </submittedName>
</protein>
<gene>
    <name evidence="1" type="ORF">CARN6_1000</name>
</gene>
<dbReference type="InterPro" id="IPR051806">
    <property type="entry name" value="HAD-like_SPP"/>
</dbReference>
<organism evidence="1">
    <name type="scientific">mine drainage metagenome</name>
    <dbReference type="NCBI Taxonomy" id="410659"/>
    <lineage>
        <taxon>unclassified sequences</taxon>
        <taxon>metagenomes</taxon>
        <taxon>ecological metagenomes</taxon>
    </lineage>
</organism>
<name>E6QK74_9ZZZZ</name>
<dbReference type="NCBIfam" id="TIGR01509">
    <property type="entry name" value="HAD-SF-IA-v3"/>
    <property type="match status" value="1"/>
</dbReference>
<dbReference type="InterPro" id="IPR006439">
    <property type="entry name" value="HAD-SF_hydro_IA"/>
</dbReference>
<dbReference type="EMBL" id="CABQ01000113">
    <property type="protein sequence ID" value="CBI07641.1"/>
    <property type="molecule type" value="Genomic_DNA"/>
</dbReference>
<dbReference type="PANTHER" id="PTHR43481">
    <property type="entry name" value="FRUCTOSE-1-PHOSPHATE PHOSPHATASE"/>
    <property type="match status" value="1"/>
</dbReference>
<dbReference type="InterPro" id="IPR023214">
    <property type="entry name" value="HAD_sf"/>
</dbReference>
<accession>E6QK74</accession>